<sequence>MKVVCVFLHAHRPEQSEAFVRSRPSDKGPRAKNGGGSMWHAVLGIGVAGASSLNELSSLASQNPEAAISAWSHS</sequence>
<dbReference type="Proteomes" id="UP000727407">
    <property type="component" value="Unassembled WGS sequence"/>
</dbReference>
<evidence type="ECO:0000313" key="1">
    <source>
        <dbReference type="EMBL" id="KAF5902839.1"/>
    </source>
</evidence>
<organism evidence="1 2">
    <name type="scientific">Clarias magur</name>
    <name type="common">Asian catfish</name>
    <name type="synonym">Macropteronotus magur</name>
    <dbReference type="NCBI Taxonomy" id="1594786"/>
    <lineage>
        <taxon>Eukaryota</taxon>
        <taxon>Metazoa</taxon>
        <taxon>Chordata</taxon>
        <taxon>Craniata</taxon>
        <taxon>Vertebrata</taxon>
        <taxon>Euteleostomi</taxon>
        <taxon>Actinopterygii</taxon>
        <taxon>Neopterygii</taxon>
        <taxon>Teleostei</taxon>
        <taxon>Ostariophysi</taxon>
        <taxon>Siluriformes</taxon>
        <taxon>Clariidae</taxon>
        <taxon>Clarias</taxon>
    </lineage>
</organism>
<accession>A0A8J4U2Q5</accession>
<proteinExistence type="predicted"/>
<protein>
    <submittedName>
        <fullName evidence="1">Uncharacterized protein</fullName>
    </submittedName>
</protein>
<keyword evidence="2" id="KW-1185">Reference proteome</keyword>
<evidence type="ECO:0000313" key="2">
    <source>
        <dbReference type="Proteomes" id="UP000727407"/>
    </source>
</evidence>
<gene>
    <name evidence="1" type="ORF">DAT39_007404</name>
</gene>
<dbReference type="EMBL" id="QNUK01000083">
    <property type="protein sequence ID" value="KAF5902839.1"/>
    <property type="molecule type" value="Genomic_DNA"/>
</dbReference>
<comment type="caution">
    <text evidence="1">The sequence shown here is derived from an EMBL/GenBank/DDBJ whole genome shotgun (WGS) entry which is preliminary data.</text>
</comment>
<reference evidence="1" key="1">
    <citation type="submission" date="2020-07" db="EMBL/GenBank/DDBJ databases">
        <title>Clarias magur genome sequencing, assembly and annotation.</title>
        <authorList>
            <person name="Kushwaha B."/>
            <person name="Kumar R."/>
            <person name="Das P."/>
            <person name="Joshi C.G."/>
            <person name="Kumar D."/>
            <person name="Nagpure N.S."/>
            <person name="Pandey M."/>
            <person name="Agarwal S."/>
            <person name="Srivastava S."/>
            <person name="Singh M."/>
            <person name="Sahoo L."/>
            <person name="Jayasankar P."/>
            <person name="Meher P.K."/>
            <person name="Koringa P.G."/>
            <person name="Iquebal M.A."/>
            <person name="Das S.P."/>
            <person name="Bit A."/>
            <person name="Patnaik S."/>
            <person name="Patel N."/>
            <person name="Shah T.M."/>
            <person name="Hinsu A."/>
            <person name="Jena J.K."/>
        </authorList>
    </citation>
    <scope>NUCLEOTIDE SEQUENCE</scope>
    <source>
        <strain evidence="1">CIFAMagur01</strain>
        <tissue evidence="1">Testis</tissue>
    </source>
</reference>
<dbReference type="AlphaFoldDB" id="A0A8J4U2Q5"/>
<name>A0A8J4U2Q5_CLAMG</name>